<keyword evidence="2 5" id="KW-0812">Transmembrane</keyword>
<accession>A0ABV3Q4B4</accession>
<gene>
    <name evidence="6" type="ORF">AB1471_10295</name>
</gene>
<evidence type="ECO:0000313" key="6">
    <source>
        <dbReference type="EMBL" id="MEW9502184.1"/>
    </source>
</evidence>
<protein>
    <submittedName>
        <fullName evidence="6">DoxX family membrane protein</fullName>
    </submittedName>
</protein>
<sequence length="169" mass="18465">MSWLKGPKMAMVWAVVRIWLGVQWLQAGFGKVTGDFDASGMINGAIANARGEHPAVQGWYASFLQNFALPNIELFNVLVPWGELLVGLGLILGCLTVPALVAGAFMNLNFLLAGTVSTNPNLFTVAMVLLLVGSASYYWGADRYVMPFIKQRLYKNNIQTNHKKIAMGS</sequence>
<organism evidence="6 7">
    <name type="scientific">Jeotgalibacillus marinus</name>
    <dbReference type="NCBI Taxonomy" id="86667"/>
    <lineage>
        <taxon>Bacteria</taxon>
        <taxon>Bacillati</taxon>
        <taxon>Bacillota</taxon>
        <taxon>Bacilli</taxon>
        <taxon>Bacillales</taxon>
        <taxon>Caryophanaceae</taxon>
        <taxon>Jeotgalibacillus</taxon>
    </lineage>
</organism>
<keyword evidence="4 5" id="KW-0472">Membrane</keyword>
<evidence type="ECO:0000256" key="2">
    <source>
        <dbReference type="ARBA" id="ARBA00022692"/>
    </source>
</evidence>
<proteinExistence type="predicted"/>
<reference evidence="6 7" key="1">
    <citation type="journal article" date="1979" name="Int. J. Syst. Evol. Microbiol.">
        <title>Bacillus globisporus subsp. marinus subsp. nov.</title>
        <authorList>
            <person name="Liu H."/>
        </authorList>
    </citation>
    <scope>NUCLEOTIDE SEQUENCE [LARGE SCALE GENOMIC DNA]</scope>
    <source>
        <strain evidence="6 7">DSM 1297</strain>
    </source>
</reference>
<dbReference type="EMBL" id="JBFMIA010000008">
    <property type="protein sequence ID" value="MEW9502184.1"/>
    <property type="molecule type" value="Genomic_DNA"/>
</dbReference>
<evidence type="ECO:0000313" key="7">
    <source>
        <dbReference type="Proteomes" id="UP001556040"/>
    </source>
</evidence>
<dbReference type="InterPro" id="IPR032808">
    <property type="entry name" value="DoxX"/>
</dbReference>
<name>A0ABV3Q4B4_9BACL</name>
<keyword evidence="7" id="KW-1185">Reference proteome</keyword>
<keyword evidence="3 5" id="KW-1133">Transmembrane helix</keyword>
<dbReference type="RefSeq" id="WP_367779675.1">
    <property type="nucleotide sequence ID" value="NZ_JBFMIA010000008.1"/>
</dbReference>
<evidence type="ECO:0000256" key="4">
    <source>
        <dbReference type="ARBA" id="ARBA00023136"/>
    </source>
</evidence>
<evidence type="ECO:0000256" key="5">
    <source>
        <dbReference type="SAM" id="Phobius"/>
    </source>
</evidence>
<evidence type="ECO:0000256" key="3">
    <source>
        <dbReference type="ARBA" id="ARBA00022989"/>
    </source>
</evidence>
<dbReference type="Pfam" id="PF07681">
    <property type="entry name" value="DoxX"/>
    <property type="match status" value="1"/>
</dbReference>
<comment type="subcellular location">
    <subcellularLocation>
        <location evidence="1">Membrane</location>
        <topology evidence="1">Multi-pass membrane protein</topology>
    </subcellularLocation>
</comment>
<dbReference type="PANTHER" id="PTHR39157:SF1">
    <property type="entry name" value="DOXX FAMILY PROTEIN"/>
    <property type="match status" value="1"/>
</dbReference>
<comment type="caution">
    <text evidence="6">The sequence shown here is derived from an EMBL/GenBank/DDBJ whole genome shotgun (WGS) entry which is preliminary data.</text>
</comment>
<feature type="transmembrane region" description="Helical" evidence="5">
    <location>
        <begin position="84"/>
        <end position="110"/>
    </location>
</feature>
<dbReference type="PANTHER" id="PTHR39157">
    <property type="entry name" value="INTEGRAL MEMBRANE PROTEIN-RELATED"/>
    <property type="match status" value="1"/>
</dbReference>
<dbReference type="Proteomes" id="UP001556040">
    <property type="component" value="Unassembled WGS sequence"/>
</dbReference>
<evidence type="ECO:0000256" key="1">
    <source>
        <dbReference type="ARBA" id="ARBA00004141"/>
    </source>
</evidence>
<feature type="transmembrane region" description="Helical" evidence="5">
    <location>
        <begin position="122"/>
        <end position="140"/>
    </location>
</feature>